<evidence type="ECO:0000256" key="1">
    <source>
        <dbReference type="ARBA" id="ARBA00022692"/>
    </source>
</evidence>
<proteinExistence type="predicted"/>
<dbReference type="Gene3D" id="1.20.1560.10">
    <property type="entry name" value="ABC transporter type 1, transmembrane domain"/>
    <property type="match status" value="1"/>
</dbReference>
<organism evidence="6">
    <name type="scientific">marine sediment metagenome</name>
    <dbReference type="NCBI Taxonomy" id="412755"/>
    <lineage>
        <taxon>unclassified sequences</taxon>
        <taxon>metagenomes</taxon>
        <taxon>ecological metagenomes</taxon>
    </lineage>
</organism>
<evidence type="ECO:0000256" key="3">
    <source>
        <dbReference type="ARBA" id="ARBA00023136"/>
    </source>
</evidence>
<dbReference type="GO" id="GO:0140359">
    <property type="term" value="F:ABC-type transporter activity"/>
    <property type="evidence" value="ECO:0007669"/>
    <property type="project" value="InterPro"/>
</dbReference>
<gene>
    <name evidence="6" type="ORF">S03H2_70841</name>
</gene>
<dbReference type="InterPro" id="IPR036640">
    <property type="entry name" value="ABC1_TM_sf"/>
</dbReference>
<dbReference type="GO" id="GO:0016020">
    <property type="term" value="C:membrane"/>
    <property type="evidence" value="ECO:0007669"/>
    <property type="project" value="InterPro"/>
</dbReference>
<evidence type="ECO:0000313" key="6">
    <source>
        <dbReference type="EMBL" id="GAH97340.1"/>
    </source>
</evidence>
<dbReference type="InterPro" id="IPR011527">
    <property type="entry name" value="ABC1_TM_dom"/>
</dbReference>
<evidence type="ECO:0000259" key="5">
    <source>
        <dbReference type="PROSITE" id="PS50929"/>
    </source>
</evidence>
<keyword evidence="1 4" id="KW-0812">Transmembrane</keyword>
<evidence type="ECO:0000256" key="4">
    <source>
        <dbReference type="SAM" id="Phobius"/>
    </source>
</evidence>
<protein>
    <recommendedName>
        <fullName evidence="5">ABC transmembrane type-1 domain-containing protein</fullName>
    </recommendedName>
</protein>
<keyword evidence="3 4" id="KW-0472">Membrane</keyword>
<keyword evidence="2 4" id="KW-1133">Transmembrane helix</keyword>
<evidence type="ECO:0000256" key="2">
    <source>
        <dbReference type="ARBA" id="ARBA00022989"/>
    </source>
</evidence>
<feature type="non-terminal residue" evidence="6">
    <location>
        <position position="1"/>
    </location>
</feature>
<dbReference type="GO" id="GO:0005524">
    <property type="term" value="F:ATP binding"/>
    <property type="evidence" value="ECO:0007669"/>
    <property type="project" value="InterPro"/>
</dbReference>
<dbReference type="SUPFAM" id="SSF90123">
    <property type="entry name" value="ABC transporter transmembrane region"/>
    <property type="match status" value="1"/>
</dbReference>
<dbReference type="AlphaFoldDB" id="X1KUM8"/>
<name>X1KUM8_9ZZZZ</name>
<accession>X1KUM8</accession>
<feature type="domain" description="ABC transmembrane type-1" evidence="5">
    <location>
        <begin position="6"/>
        <end position="111"/>
    </location>
</feature>
<dbReference type="PROSITE" id="PS50929">
    <property type="entry name" value="ABC_TM1F"/>
    <property type="match status" value="1"/>
</dbReference>
<reference evidence="6" key="1">
    <citation type="journal article" date="2014" name="Front. Microbiol.">
        <title>High frequency of phylogenetically diverse reductive dehalogenase-homologous genes in deep subseafloor sedimentary metagenomes.</title>
        <authorList>
            <person name="Kawai M."/>
            <person name="Futagami T."/>
            <person name="Toyoda A."/>
            <person name="Takaki Y."/>
            <person name="Nishi S."/>
            <person name="Hori S."/>
            <person name="Arai W."/>
            <person name="Tsubouchi T."/>
            <person name="Morono Y."/>
            <person name="Uchiyama I."/>
            <person name="Ito T."/>
            <person name="Fujiyama A."/>
            <person name="Inagaki F."/>
            <person name="Takami H."/>
        </authorList>
    </citation>
    <scope>NUCLEOTIDE SEQUENCE</scope>
    <source>
        <strain evidence="6">Expedition CK06-06</strain>
    </source>
</reference>
<comment type="caution">
    <text evidence="6">The sequence shown here is derived from an EMBL/GenBank/DDBJ whole genome shotgun (WGS) entry which is preliminary data.</text>
</comment>
<feature type="non-terminal residue" evidence="6">
    <location>
        <position position="111"/>
    </location>
</feature>
<feature type="transmembrane region" description="Helical" evidence="4">
    <location>
        <begin position="61"/>
        <end position="80"/>
    </location>
</feature>
<sequence>RLRYGAAIAAMVLSAAAMFAPPLIGRAAIDYVIDKKELQAPQFVKDFVEWVGGQSLLERNLWIAGAAIVGVTAFSGLFMYMRGRWASVASESIARSLRDRLYDHLQQSAVQ</sequence>
<dbReference type="EMBL" id="BARU01047205">
    <property type="protein sequence ID" value="GAH97340.1"/>
    <property type="molecule type" value="Genomic_DNA"/>
</dbReference>